<keyword evidence="2" id="KW-1185">Reference proteome</keyword>
<sequence length="60" mass="7044">MEDEDMIQIDELMQPSSPAYKNRELKELFGKRMDEILLPRGTYPFQRRGGTDSKILPMAR</sequence>
<organism evidence="1 2">
    <name type="scientific">Serendipita vermifera MAFF 305830</name>
    <dbReference type="NCBI Taxonomy" id="933852"/>
    <lineage>
        <taxon>Eukaryota</taxon>
        <taxon>Fungi</taxon>
        <taxon>Dikarya</taxon>
        <taxon>Basidiomycota</taxon>
        <taxon>Agaricomycotina</taxon>
        <taxon>Agaricomycetes</taxon>
        <taxon>Sebacinales</taxon>
        <taxon>Serendipitaceae</taxon>
        <taxon>Serendipita</taxon>
    </lineage>
</organism>
<name>A0A0C2WH19_SERVB</name>
<evidence type="ECO:0000313" key="1">
    <source>
        <dbReference type="EMBL" id="KIM25678.1"/>
    </source>
</evidence>
<proteinExistence type="predicted"/>
<dbReference type="HOGENOM" id="CLU_2943268_0_0_1"/>
<dbReference type="Proteomes" id="UP000054097">
    <property type="component" value="Unassembled WGS sequence"/>
</dbReference>
<gene>
    <name evidence="1" type="ORF">M408DRAFT_26003</name>
</gene>
<protein>
    <submittedName>
        <fullName evidence="1">Uncharacterized protein</fullName>
    </submittedName>
</protein>
<dbReference type="EMBL" id="KN824312">
    <property type="protein sequence ID" value="KIM25678.1"/>
    <property type="molecule type" value="Genomic_DNA"/>
</dbReference>
<evidence type="ECO:0000313" key="2">
    <source>
        <dbReference type="Proteomes" id="UP000054097"/>
    </source>
</evidence>
<dbReference type="AlphaFoldDB" id="A0A0C2WH19"/>
<reference evidence="2" key="2">
    <citation type="submission" date="2015-01" db="EMBL/GenBank/DDBJ databases">
        <title>Evolutionary Origins and Diversification of the Mycorrhizal Mutualists.</title>
        <authorList>
            <consortium name="DOE Joint Genome Institute"/>
            <consortium name="Mycorrhizal Genomics Consortium"/>
            <person name="Kohler A."/>
            <person name="Kuo A."/>
            <person name="Nagy L.G."/>
            <person name="Floudas D."/>
            <person name="Copeland A."/>
            <person name="Barry K.W."/>
            <person name="Cichocki N."/>
            <person name="Veneault-Fourrey C."/>
            <person name="LaButti K."/>
            <person name="Lindquist E.A."/>
            <person name="Lipzen A."/>
            <person name="Lundell T."/>
            <person name="Morin E."/>
            <person name="Murat C."/>
            <person name="Riley R."/>
            <person name="Ohm R."/>
            <person name="Sun H."/>
            <person name="Tunlid A."/>
            <person name="Henrissat B."/>
            <person name="Grigoriev I.V."/>
            <person name="Hibbett D.S."/>
            <person name="Martin F."/>
        </authorList>
    </citation>
    <scope>NUCLEOTIDE SEQUENCE [LARGE SCALE GENOMIC DNA]</scope>
    <source>
        <strain evidence="2">MAFF 305830</strain>
    </source>
</reference>
<reference evidence="1 2" key="1">
    <citation type="submission" date="2014-04" db="EMBL/GenBank/DDBJ databases">
        <authorList>
            <consortium name="DOE Joint Genome Institute"/>
            <person name="Kuo A."/>
            <person name="Zuccaro A."/>
            <person name="Kohler A."/>
            <person name="Nagy L.G."/>
            <person name="Floudas D."/>
            <person name="Copeland A."/>
            <person name="Barry K.W."/>
            <person name="Cichocki N."/>
            <person name="Veneault-Fourrey C."/>
            <person name="LaButti K."/>
            <person name="Lindquist E.A."/>
            <person name="Lipzen A."/>
            <person name="Lundell T."/>
            <person name="Morin E."/>
            <person name="Murat C."/>
            <person name="Sun H."/>
            <person name="Tunlid A."/>
            <person name="Henrissat B."/>
            <person name="Grigoriev I.V."/>
            <person name="Hibbett D.S."/>
            <person name="Martin F."/>
            <person name="Nordberg H.P."/>
            <person name="Cantor M.N."/>
            <person name="Hua S.X."/>
        </authorList>
    </citation>
    <scope>NUCLEOTIDE SEQUENCE [LARGE SCALE GENOMIC DNA]</scope>
    <source>
        <strain evidence="1 2">MAFF 305830</strain>
    </source>
</reference>
<accession>A0A0C2WH19</accession>